<keyword evidence="8 10" id="KW-0560">Oxidoreductase</keyword>
<dbReference type="Pfam" id="PF01266">
    <property type="entry name" value="DAO"/>
    <property type="match status" value="1"/>
</dbReference>
<comment type="similarity">
    <text evidence="10">In the C-terminal section; belongs to the DAO family.</text>
</comment>
<dbReference type="RefSeq" id="WP_053939034.1">
    <property type="nucleotide sequence ID" value="NZ_LAQT01000028.1"/>
</dbReference>
<keyword evidence="3 10" id="KW-0285">Flavoprotein</keyword>
<evidence type="ECO:0000256" key="1">
    <source>
        <dbReference type="ARBA" id="ARBA00022490"/>
    </source>
</evidence>
<gene>
    <name evidence="10 13" type="primary">mnmC</name>
    <name evidence="13" type="ORF">WG78_17145</name>
</gene>
<dbReference type="InterPro" id="IPR006076">
    <property type="entry name" value="FAD-dep_OxRdtase"/>
</dbReference>
<dbReference type="Proteomes" id="UP000037939">
    <property type="component" value="Unassembled WGS sequence"/>
</dbReference>
<dbReference type="PANTHER" id="PTHR13847:SF283">
    <property type="entry name" value="TRNA 5-METHYLAMINOMETHYL-2-THIOURIDINE BIOSYNTHESIS BIFUNCTIONAL PROTEIN MNMC"/>
    <property type="match status" value="1"/>
</dbReference>
<feature type="domain" description="FAD dependent oxidoreductase" evidence="11">
    <location>
        <begin position="249"/>
        <end position="595"/>
    </location>
</feature>
<feature type="region of interest" description="tRNA (mnm(5)s(2)U34)-methyltransferase" evidence="10">
    <location>
        <begin position="1"/>
        <end position="233"/>
    </location>
</feature>
<keyword evidence="14" id="KW-1185">Reference proteome</keyword>
<dbReference type="InterPro" id="IPR036188">
    <property type="entry name" value="FAD/NAD-bd_sf"/>
</dbReference>
<dbReference type="Gene3D" id="3.40.50.150">
    <property type="entry name" value="Vaccinia Virus protein VP39"/>
    <property type="match status" value="1"/>
</dbReference>
<dbReference type="NCBIfam" id="NF002481">
    <property type="entry name" value="PRK01747.1-2"/>
    <property type="match status" value="1"/>
</dbReference>
<evidence type="ECO:0000256" key="10">
    <source>
        <dbReference type="HAMAP-Rule" id="MF_01102"/>
    </source>
</evidence>
<comment type="similarity">
    <text evidence="10">In the N-terminal section; belongs to the methyltransferase superfamily. tRNA (mnm(5)s(2)U34)-methyltransferase family.</text>
</comment>
<comment type="subcellular location">
    <subcellularLocation>
        <location evidence="10">Cytoplasm</location>
    </subcellularLocation>
</comment>
<dbReference type="OrthoDB" id="9786494at2"/>
<dbReference type="GO" id="GO:0002097">
    <property type="term" value="P:tRNA wobble base modification"/>
    <property type="evidence" value="ECO:0007669"/>
    <property type="project" value="UniProtKB-UniRule"/>
</dbReference>
<reference evidence="13 14" key="1">
    <citation type="submission" date="2015-07" db="EMBL/GenBank/DDBJ databases">
        <title>Draft genome sequence of the Amantichitinum ursilacus IGB-41, a new chitin-degrading bacterium.</title>
        <authorList>
            <person name="Kirstahler P."/>
            <person name="Guenther M."/>
            <person name="Grumaz C."/>
            <person name="Rupp S."/>
            <person name="Zibek S."/>
            <person name="Sohn K."/>
        </authorList>
    </citation>
    <scope>NUCLEOTIDE SEQUENCE [LARGE SCALE GENOMIC DNA]</scope>
    <source>
        <strain evidence="13 14">IGB-41</strain>
    </source>
</reference>
<dbReference type="AlphaFoldDB" id="A0A0N0XGZ6"/>
<evidence type="ECO:0000256" key="2">
    <source>
        <dbReference type="ARBA" id="ARBA00022603"/>
    </source>
</evidence>
<keyword evidence="5 10" id="KW-0949">S-adenosyl-L-methionine</keyword>
<feature type="region of interest" description="FAD-dependent cmnm(5)s(2)U34 oxidoreductase" evidence="10">
    <location>
        <begin position="251"/>
        <end position="626"/>
    </location>
</feature>
<evidence type="ECO:0000256" key="3">
    <source>
        <dbReference type="ARBA" id="ARBA00022630"/>
    </source>
</evidence>
<dbReference type="GO" id="GO:0016645">
    <property type="term" value="F:oxidoreductase activity, acting on the CH-NH group of donors"/>
    <property type="evidence" value="ECO:0007669"/>
    <property type="project" value="InterPro"/>
</dbReference>
<dbReference type="InterPro" id="IPR047785">
    <property type="entry name" value="tRNA_MNMC2"/>
</dbReference>
<comment type="cofactor">
    <cofactor evidence="10">
        <name>FAD</name>
        <dbReference type="ChEBI" id="CHEBI:57692"/>
    </cofactor>
</comment>
<dbReference type="Gene3D" id="3.50.50.60">
    <property type="entry name" value="FAD/NAD(P)-binding domain"/>
    <property type="match status" value="1"/>
</dbReference>
<dbReference type="SUPFAM" id="SSF51905">
    <property type="entry name" value="FAD/NAD(P)-binding domain"/>
    <property type="match status" value="1"/>
</dbReference>
<evidence type="ECO:0000256" key="6">
    <source>
        <dbReference type="ARBA" id="ARBA00022694"/>
    </source>
</evidence>
<dbReference type="Pfam" id="PF05430">
    <property type="entry name" value="Methyltransf_30"/>
    <property type="match status" value="1"/>
</dbReference>
<accession>A0A0N0XGZ6</accession>
<evidence type="ECO:0000256" key="5">
    <source>
        <dbReference type="ARBA" id="ARBA00022691"/>
    </source>
</evidence>
<keyword evidence="4 10" id="KW-0808">Transferase</keyword>
<evidence type="ECO:0000259" key="11">
    <source>
        <dbReference type="Pfam" id="PF01266"/>
    </source>
</evidence>
<dbReference type="EMBL" id="LAQT01000028">
    <property type="protein sequence ID" value="KPC50552.1"/>
    <property type="molecule type" value="Genomic_DNA"/>
</dbReference>
<dbReference type="InterPro" id="IPR008471">
    <property type="entry name" value="MnmC-like_methylTransf"/>
</dbReference>
<dbReference type="STRING" id="857265.WG78_17145"/>
<keyword evidence="2 10" id="KW-0489">Methyltransferase</keyword>
<dbReference type="GO" id="GO:0005737">
    <property type="term" value="C:cytoplasm"/>
    <property type="evidence" value="ECO:0007669"/>
    <property type="project" value="UniProtKB-SubCell"/>
</dbReference>
<dbReference type="EC" id="2.1.1.61" evidence="10"/>
<evidence type="ECO:0000313" key="13">
    <source>
        <dbReference type="EMBL" id="KPC50552.1"/>
    </source>
</evidence>
<evidence type="ECO:0000313" key="14">
    <source>
        <dbReference type="Proteomes" id="UP000037939"/>
    </source>
</evidence>
<evidence type="ECO:0000259" key="12">
    <source>
        <dbReference type="Pfam" id="PF05430"/>
    </source>
</evidence>
<feature type="domain" description="MnmC-like methyltransferase" evidence="12">
    <location>
        <begin position="112"/>
        <end position="232"/>
    </location>
</feature>
<dbReference type="HAMAP" id="MF_01102">
    <property type="entry name" value="MnmC"/>
    <property type="match status" value="1"/>
</dbReference>
<dbReference type="InterPro" id="IPR029063">
    <property type="entry name" value="SAM-dependent_MTases_sf"/>
</dbReference>
<dbReference type="NCBIfam" id="NF033855">
    <property type="entry name" value="tRNA_MNMC2"/>
    <property type="match status" value="1"/>
</dbReference>
<protein>
    <recommendedName>
        <fullName evidence="10">tRNA 5-methylaminomethyl-2-thiouridine biosynthesis bifunctional protein MnmC</fullName>
        <shortName evidence="10">tRNA mnm(5)s(2)U biosynthesis bifunctional protein</shortName>
    </recommendedName>
    <domain>
        <recommendedName>
            <fullName evidence="10">tRNA (mnm(5)s(2)U34)-methyltransferase</fullName>
            <ecNumber evidence="10">2.1.1.61</ecNumber>
        </recommendedName>
    </domain>
    <domain>
        <recommendedName>
            <fullName evidence="10">FAD-dependent cmnm(5)s(2)U34 oxidoreductase</fullName>
            <ecNumber evidence="10">1.5.-.-</ecNumber>
        </recommendedName>
    </domain>
</protein>
<dbReference type="EC" id="1.5.-.-" evidence="10"/>
<dbReference type="PANTHER" id="PTHR13847">
    <property type="entry name" value="SARCOSINE DEHYDROGENASE-RELATED"/>
    <property type="match status" value="1"/>
</dbReference>
<evidence type="ECO:0000256" key="7">
    <source>
        <dbReference type="ARBA" id="ARBA00022827"/>
    </source>
</evidence>
<keyword evidence="1 10" id="KW-0963">Cytoplasm</keyword>
<dbReference type="PATRIC" id="fig|857265.3.peg.3515"/>
<dbReference type="InterPro" id="IPR023032">
    <property type="entry name" value="tRNA_MAMT_biosynth_bifunc_MnmC"/>
</dbReference>
<comment type="caution">
    <text evidence="13">The sequence shown here is derived from an EMBL/GenBank/DDBJ whole genome shotgun (WGS) entry which is preliminary data.</text>
</comment>
<dbReference type="InterPro" id="IPR017610">
    <property type="entry name" value="tRNA_S-uridine_synth_MnmC_C"/>
</dbReference>
<organism evidence="13 14">
    <name type="scientific">Amantichitinum ursilacus</name>
    <dbReference type="NCBI Taxonomy" id="857265"/>
    <lineage>
        <taxon>Bacteria</taxon>
        <taxon>Pseudomonadati</taxon>
        <taxon>Pseudomonadota</taxon>
        <taxon>Betaproteobacteria</taxon>
        <taxon>Neisseriales</taxon>
        <taxon>Chitinibacteraceae</taxon>
        <taxon>Amantichitinum</taxon>
    </lineage>
</organism>
<comment type="catalytic activity">
    <reaction evidence="10">
        <text>5-aminomethyl-2-thiouridine(34) in tRNA + S-adenosyl-L-methionine = 5-methylaminomethyl-2-thiouridine(34) in tRNA + S-adenosyl-L-homocysteine + H(+)</text>
        <dbReference type="Rhea" id="RHEA:19569"/>
        <dbReference type="Rhea" id="RHEA-COMP:10195"/>
        <dbReference type="Rhea" id="RHEA-COMP:10197"/>
        <dbReference type="ChEBI" id="CHEBI:15378"/>
        <dbReference type="ChEBI" id="CHEBI:57856"/>
        <dbReference type="ChEBI" id="CHEBI:59789"/>
        <dbReference type="ChEBI" id="CHEBI:74454"/>
        <dbReference type="ChEBI" id="CHEBI:74455"/>
        <dbReference type="EC" id="2.1.1.61"/>
    </reaction>
</comment>
<keyword evidence="6 10" id="KW-0819">tRNA processing</keyword>
<dbReference type="Gene3D" id="3.30.9.10">
    <property type="entry name" value="D-Amino Acid Oxidase, subunit A, domain 2"/>
    <property type="match status" value="1"/>
</dbReference>
<sequence length="626" mass="67331">MPERLIPARLQFNAEGVPWSADFDDVYHSADGGIEQAQAVFMAGNHLPQRWQGREQFCIVETGFGQGLNFLTTWQAWRDDPHRCARLHFVSVEKHPFAAADLAQLHARYPALAELSAQLLAQWPLLTPGLHRLHLDAGSVTLTLLFGEAETLLRQLDMQADAIYLDGFSPGKNEDLWSPAVFRALWLLGKPDTTLATYTVAGAVRNGLKDAGFMPRKVEGFGRKRQRLEGSMARSPRRVALTHPAHTAIVIGAGLAGCAAAERLAARGWQVTVIERDAAPAQHASGNHVGLMHAHFSRDDNLSARLTRAGSEYTLRHLQAIGDAARWGMQGVLQIARTDEQAATQAEMGADGWPDELMRYVDVDAASAMAGQRVPRSGLWYARGIWANPASVCHANLQRHGAHVQLRTGITVARLQRDGALWQAQTAEGEVVATAAVVILAQATAATALEQAAELPLSSSARSTTLLREGALPLAQIGLSGAGYITPALDGWHCMGAAGAHDEVEAARGNLQSLQELFPQAALPGAAALGSTRLCPRPTSPDRMPLVGALPLPLAQQTKAHQLPQVQRWPGVYGLLGLGSRGLTFSLLCAELLASQLNAEPLPVETALADAVDPARFMLRTLRKAS</sequence>
<proteinExistence type="inferred from homology"/>
<evidence type="ECO:0000256" key="4">
    <source>
        <dbReference type="ARBA" id="ARBA00022679"/>
    </source>
</evidence>
<evidence type="ECO:0000256" key="8">
    <source>
        <dbReference type="ARBA" id="ARBA00023002"/>
    </source>
</evidence>
<dbReference type="NCBIfam" id="TIGR03197">
    <property type="entry name" value="MnmC_Cterm"/>
    <property type="match status" value="1"/>
</dbReference>
<dbReference type="GO" id="GO:0004808">
    <property type="term" value="F:tRNA (5-methylaminomethyl-2-thiouridylate)(34)-methyltransferase activity"/>
    <property type="evidence" value="ECO:0007669"/>
    <property type="project" value="UniProtKB-EC"/>
</dbReference>
<name>A0A0N0XGZ6_9NEIS</name>
<keyword evidence="9 10" id="KW-0511">Multifunctional enzyme</keyword>
<keyword evidence="7 10" id="KW-0274">FAD</keyword>
<dbReference type="GO" id="GO:0032259">
    <property type="term" value="P:methylation"/>
    <property type="evidence" value="ECO:0007669"/>
    <property type="project" value="UniProtKB-KW"/>
</dbReference>
<comment type="function">
    <text evidence="10">Catalyzes the last two steps in the biosynthesis of 5-methylaminomethyl-2-thiouridine (mnm(5)s(2)U) at the wobble position (U34) in tRNA. Catalyzes the FAD-dependent demodification of cmnm(5)s(2)U34 to nm(5)s(2)U34, followed by the transfer of a methyl group from S-adenosyl-L-methionine to nm(5)s(2)U34, to form mnm(5)s(2)U34.</text>
</comment>
<dbReference type="NCBIfam" id="NF002483">
    <property type="entry name" value="PRK01747.1-4"/>
    <property type="match status" value="1"/>
</dbReference>
<dbReference type="GO" id="GO:0050660">
    <property type="term" value="F:flavin adenine dinucleotide binding"/>
    <property type="evidence" value="ECO:0007669"/>
    <property type="project" value="UniProtKB-UniRule"/>
</dbReference>
<evidence type="ECO:0000256" key="9">
    <source>
        <dbReference type="ARBA" id="ARBA00023268"/>
    </source>
</evidence>